<organism evidence="1 2">
    <name type="scientific">Paractinoplanes ferrugineus</name>
    <dbReference type="NCBI Taxonomy" id="113564"/>
    <lineage>
        <taxon>Bacteria</taxon>
        <taxon>Bacillati</taxon>
        <taxon>Actinomycetota</taxon>
        <taxon>Actinomycetes</taxon>
        <taxon>Micromonosporales</taxon>
        <taxon>Micromonosporaceae</taxon>
        <taxon>Paractinoplanes</taxon>
    </lineage>
</organism>
<accession>A0A919MMA9</accession>
<dbReference type="EMBL" id="BOMM01000047">
    <property type="protein sequence ID" value="GIE13067.1"/>
    <property type="molecule type" value="Genomic_DNA"/>
</dbReference>
<comment type="caution">
    <text evidence="1">The sequence shown here is derived from an EMBL/GenBank/DDBJ whole genome shotgun (WGS) entry which is preliminary data.</text>
</comment>
<name>A0A919MMA9_9ACTN</name>
<evidence type="ECO:0000313" key="2">
    <source>
        <dbReference type="Proteomes" id="UP000598174"/>
    </source>
</evidence>
<dbReference type="Proteomes" id="UP000598174">
    <property type="component" value="Unassembled WGS sequence"/>
</dbReference>
<keyword evidence="2" id="KW-1185">Reference proteome</keyword>
<dbReference type="AlphaFoldDB" id="A0A919MMA9"/>
<dbReference type="RefSeq" id="WP_203819523.1">
    <property type="nucleotide sequence ID" value="NZ_BAAABP010000052.1"/>
</dbReference>
<evidence type="ECO:0000313" key="1">
    <source>
        <dbReference type="EMBL" id="GIE13067.1"/>
    </source>
</evidence>
<sequence length="157" mass="16597">MAALGLDSLLHFGTSIGLSDSRGRHVVPDLLLYTIQASGSEMNDLAPRIGLRPGKTLKAPISTDLLHVTIKGESGSRGLDVVTLELEGDGCTVELTNIDKVSEFAKNAEGSGFVRIILGIPPSAGAIQTLEDFVNYLNHDEELCAKGKSVASPRVDI</sequence>
<reference evidence="1" key="1">
    <citation type="submission" date="2021-01" db="EMBL/GenBank/DDBJ databases">
        <title>Whole genome shotgun sequence of Actinoplanes ferrugineus NBRC 15555.</title>
        <authorList>
            <person name="Komaki H."/>
            <person name="Tamura T."/>
        </authorList>
    </citation>
    <scope>NUCLEOTIDE SEQUENCE</scope>
    <source>
        <strain evidence="1">NBRC 15555</strain>
    </source>
</reference>
<gene>
    <name evidence="1" type="ORF">Afe05nite_49070</name>
</gene>
<protein>
    <submittedName>
        <fullName evidence="1">Uncharacterized protein</fullName>
    </submittedName>
</protein>
<proteinExistence type="predicted"/>